<name>A0A2K1KP18_PHYPA</name>
<evidence type="ECO:0000313" key="1">
    <source>
        <dbReference type="EMBL" id="PNR55520.1"/>
    </source>
</evidence>
<sequence>MCKFIGHVLVCFDKETWNTIANIY</sequence>
<evidence type="ECO:0000313" key="2">
    <source>
        <dbReference type="EnsemblPlants" id="Pp3c4_18350V3.1"/>
    </source>
</evidence>
<reference evidence="2" key="3">
    <citation type="submission" date="2020-12" db="UniProtKB">
        <authorList>
            <consortium name="EnsemblPlants"/>
        </authorList>
    </citation>
    <scope>IDENTIFICATION</scope>
</reference>
<dbReference type="EMBL" id="ABEU02000004">
    <property type="protein sequence ID" value="PNR55520.1"/>
    <property type="molecule type" value="Genomic_DNA"/>
</dbReference>
<reference evidence="1 3" key="2">
    <citation type="journal article" date="2018" name="Plant J.">
        <title>The Physcomitrella patens chromosome-scale assembly reveals moss genome structure and evolution.</title>
        <authorList>
            <person name="Lang D."/>
            <person name="Ullrich K.K."/>
            <person name="Murat F."/>
            <person name="Fuchs J."/>
            <person name="Jenkins J."/>
            <person name="Haas F.B."/>
            <person name="Piednoel M."/>
            <person name="Gundlach H."/>
            <person name="Van Bel M."/>
            <person name="Meyberg R."/>
            <person name="Vives C."/>
            <person name="Morata J."/>
            <person name="Symeonidi A."/>
            <person name="Hiss M."/>
            <person name="Muchero W."/>
            <person name="Kamisugi Y."/>
            <person name="Saleh O."/>
            <person name="Blanc G."/>
            <person name="Decker E.L."/>
            <person name="van Gessel N."/>
            <person name="Grimwood J."/>
            <person name="Hayes R.D."/>
            <person name="Graham S.W."/>
            <person name="Gunter L.E."/>
            <person name="McDaniel S.F."/>
            <person name="Hoernstein S.N.W."/>
            <person name="Larsson A."/>
            <person name="Li F.W."/>
            <person name="Perroud P.F."/>
            <person name="Phillips J."/>
            <person name="Ranjan P."/>
            <person name="Rokshar D.S."/>
            <person name="Rothfels C.J."/>
            <person name="Schneider L."/>
            <person name="Shu S."/>
            <person name="Stevenson D.W."/>
            <person name="Thummler F."/>
            <person name="Tillich M."/>
            <person name="Villarreal Aguilar J.C."/>
            <person name="Widiez T."/>
            <person name="Wong G.K."/>
            <person name="Wymore A."/>
            <person name="Zhang Y."/>
            <person name="Zimmer A.D."/>
            <person name="Quatrano R.S."/>
            <person name="Mayer K.F.X."/>
            <person name="Goodstein D."/>
            <person name="Casacuberta J.M."/>
            <person name="Vandepoele K."/>
            <person name="Reski R."/>
            <person name="Cuming A.C."/>
            <person name="Tuskan G.A."/>
            <person name="Maumus F."/>
            <person name="Salse J."/>
            <person name="Schmutz J."/>
            <person name="Rensing S.A."/>
        </authorList>
    </citation>
    <scope>NUCLEOTIDE SEQUENCE [LARGE SCALE GENOMIC DNA]</scope>
    <source>
        <strain evidence="2 3">cv. Gransden 2004</strain>
    </source>
</reference>
<keyword evidence="3" id="KW-1185">Reference proteome</keyword>
<organism evidence="1">
    <name type="scientific">Physcomitrium patens</name>
    <name type="common">Spreading-leaved earth moss</name>
    <name type="synonym">Physcomitrella patens</name>
    <dbReference type="NCBI Taxonomy" id="3218"/>
    <lineage>
        <taxon>Eukaryota</taxon>
        <taxon>Viridiplantae</taxon>
        <taxon>Streptophyta</taxon>
        <taxon>Embryophyta</taxon>
        <taxon>Bryophyta</taxon>
        <taxon>Bryophytina</taxon>
        <taxon>Bryopsida</taxon>
        <taxon>Funariidae</taxon>
        <taxon>Funariales</taxon>
        <taxon>Funariaceae</taxon>
        <taxon>Physcomitrium</taxon>
    </lineage>
</organism>
<gene>
    <name evidence="1" type="ORF">PHYPA_006417</name>
</gene>
<protein>
    <submittedName>
        <fullName evidence="1 2">Uncharacterized protein</fullName>
    </submittedName>
</protein>
<accession>A0A2K1KP18</accession>
<reference evidence="1 3" key="1">
    <citation type="journal article" date="2008" name="Science">
        <title>The Physcomitrella genome reveals evolutionary insights into the conquest of land by plants.</title>
        <authorList>
            <person name="Rensing S."/>
            <person name="Lang D."/>
            <person name="Zimmer A."/>
            <person name="Terry A."/>
            <person name="Salamov A."/>
            <person name="Shapiro H."/>
            <person name="Nishiyama T."/>
            <person name="Perroud P.-F."/>
            <person name="Lindquist E."/>
            <person name="Kamisugi Y."/>
            <person name="Tanahashi T."/>
            <person name="Sakakibara K."/>
            <person name="Fujita T."/>
            <person name="Oishi K."/>
            <person name="Shin-I T."/>
            <person name="Kuroki Y."/>
            <person name="Toyoda A."/>
            <person name="Suzuki Y."/>
            <person name="Hashimoto A."/>
            <person name="Yamaguchi K."/>
            <person name="Sugano A."/>
            <person name="Kohara Y."/>
            <person name="Fujiyama A."/>
            <person name="Anterola A."/>
            <person name="Aoki S."/>
            <person name="Ashton N."/>
            <person name="Barbazuk W.B."/>
            <person name="Barker E."/>
            <person name="Bennetzen J."/>
            <person name="Bezanilla M."/>
            <person name="Blankenship R."/>
            <person name="Cho S.H."/>
            <person name="Dutcher S."/>
            <person name="Estelle M."/>
            <person name="Fawcett J.A."/>
            <person name="Gundlach H."/>
            <person name="Hanada K."/>
            <person name="Heyl A."/>
            <person name="Hicks K.A."/>
            <person name="Hugh J."/>
            <person name="Lohr M."/>
            <person name="Mayer K."/>
            <person name="Melkozernov A."/>
            <person name="Murata T."/>
            <person name="Nelson D."/>
            <person name="Pils B."/>
            <person name="Prigge M."/>
            <person name="Reiss B."/>
            <person name="Renner T."/>
            <person name="Rombauts S."/>
            <person name="Rushton P."/>
            <person name="Sanderfoot A."/>
            <person name="Schween G."/>
            <person name="Shiu S.-H."/>
            <person name="Stueber K."/>
            <person name="Theodoulou F.L."/>
            <person name="Tu H."/>
            <person name="Van de Peer Y."/>
            <person name="Verrier P.J."/>
            <person name="Waters E."/>
            <person name="Wood A."/>
            <person name="Yang L."/>
            <person name="Cove D."/>
            <person name="Cuming A."/>
            <person name="Hasebe M."/>
            <person name="Lucas S."/>
            <person name="Mishler D.B."/>
            <person name="Reski R."/>
            <person name="Grigoriev I."/>
            <person name="Quatrano R.S."/>
            <person name="Boore J.L."/>
        </authorList>
    </citation>
    <scope>NUCLEOTIDE SEQUENCE [LARGE SCALE GENOMIC DNA]</scope>
    <source>
        <strain evidence="2 3">cv. Gransden 2004</strain>
    </source>
</reference>
<dbReference type="Proteomes" id="UP000006727">
    <property type="component" value="Chromosome 4"/>
</dbReference>
<dbReference type="Gramene" id="Pp3c4_18350V3.1">
    <property type="protein sequence ID" value="Pp3c4_18350V3.1"/>
    <property type="gene ID" value="Pp3c4_18350"/>
</dbReference>
<evidence type="ECO:0000313" key="3">
    <source>
        <dbReference type="Proteomes" id="UP000006727"/>
    </source>
</evidence>
<proteinExistence type="predicted"/>
<dbReference type="AlphaFoldDB" id="A0A2K1KP18"/>
<dbReference type="InParanoid" id="A0A2K1KP18"/>
<dbReference type="EnsemblPlants" id="Pp3c4_18350V3.1">
    <property type="protein sequence ID" value="Pp3c4_18350V3.1"/>
    <property type="gene ID" value="Pp3c4_18350"/>
</dbReference>